<evidence type="ECO:0000256" key="2">
    <source>
        <dbReference type="SAM" id="Phobius"/>
    </source>
</evidence>
<accession>A0A4Q9MH45</accession>
<dbReference type="OrthoDB" id="2755591at2759"/>
<feature type="transmembrane region" description="Helical" evidence="2">
    <location>
        <begin position="209"/>
        <end position="230"/>
    </location>
</feature>
<feature type="transmembrane region" description="Helical" evidence="2">
    <location>
        <begin position="103"/>
        <end position="119"/>
    </location>
</feature>
<evidence type="ECO:0000313" key="3">
    <source>
        <dbReference type="EMBL" id="TBU25196.1"/>
    </source>
</evidence>
<feature type="transmembrane region" description="Helical" evidence="2">
    <location>
        <begin position="162"/>
        <end position="188"/>
    </location>
</feature>
<evidence type="ECO:0000256" key="1">
    <source>
        <dbReference type="SAM" id="MobiDB-lite"/>
    </source>
</evidence>
<dbReference type="Proteomes" id="UP000292957">
    <property type="component" value="Unassembled WGS sequence"/>
</dbReference>
<proteinExistence type="predicted"/>
<dbReference type="PANTHER" id="PTHR40465">
    <property type="entry name" value="CHROMOSOME 1, WHOLE GENOME SHOTGUN SEQUENCE"/>
    <property type="match status" value="1"/>
</dbReference>
<gene>
    <name evidence="3" type="ORF">BD311DRAFT_518953</name>
</gene>
<keyword evidence="2" id="KW-1133">Transmembrane helix</keyword>
<dbReference type="PANTHER" id="PTHR40465:SF1">
    <property type="entry name" value="DUF6534 DOMAIN-CONTAINING PROTEIN"/>
    <property type="match status" value="1"/>
</dbReference>
<feature type="transmembrane region" description="Helical" evidence="2">
    <location>
        <begin position="236"/>
        <end position="256"/>
    </location>
</feature>
<reference evidence="3" key="1">
    <citation type="submission" date="2019-01" db="EMBL/GenBank/DDBJ databases">
        <title>Draft genome sequences of three monokaryotic isolates of the white-rot basidiomycete fungus Dichomitus squalens.</title>
        <authorList>
            <consortium name="DOE Joint Genome Institute"/>
            <person name="Lopez S.C."/>
            <person name="Andreopoulos B."/>
            <person name="Pangilinan J."/>
            <person name="Lipzen A."/>
            <person name="Riley R."/>
            <person name="Ahrendt S."/>
            <person name="Ng V."/>
            <person name="Barry K."/>
            <person name="Daum C."/>
            <person name="Grigoriev I.V."/>
            <person name="Hilden K.S."/>
            <person name="Makela M.R."/>
            <person name="de Vries R.P."/>
        </authorList>
    </citation>
    <scope>NUCLEOTIDE SEQUENCE [LARGE SCALE GENOMIC DNA]</scope>
    <source>
        <strain evidence="3">OM18370.1</strain>
    </source>
</reference>
<organism evidence="3">
    <name type="scientific">Dichomitus squalens</name>
    <dbReference type="NCBI Taxonomy" id="114155"/>
    <lineage>
        <taxon>Eukaryota</taxon>
        <taxon>Fungi</taxon>
        <taxon>Dikarya</taxon>
        <taxon>Basidiomycota</taxon>
        <taxon>Agaricomycotina</taxon>
        <taxon>Agaricomycetes</taxon>
        <taxon>Polyporales</taxon>
        <taxon>Polyporaceae</taxon>
        <taxon>Dichomitus</taxon>
    </lineage>
</organism>
<dbReference type="AlphaFoldDB" id="A0A4Q9MH45"/>
<keyword evidence="2" id="KW-0472">Membrane</keyword>
<dbReference type="EMBL" id="ML143465">
    <property type="protein sequence ID" value="TBU25196.1"/>
    <property type="molecule type" value="Genomic_DNA"/>
</dbReference>
<protein>
    <submittedName>
        <fullName evidence="3">Uncharacterized protein</fullName>
    </submittedName>
</protein>
<feature type="transmembrane region" description="Helical" evidence="2">
    <location>
        <begin position="20"/>
        <end position="38"/>
    </location>
</feature>
<name>A0A4Q9MH45_9APHY</name>
<keyword evidence="2" id="KW-0812">Transmembrane</keyword>
<feature type="region of interest" description="Disordered" evidence="1">
    <location>
        <begin position="257"/>
        <end position="278"/>
    </location>
</feature>
<feature type="transmembrane region" description="Helical" evidence="2">
    <location>
        <begin position="59"/>
        <end position="83"/>
    </location>
</feature>
<sequence>MSLLSLDERSAQVLQVGLPDAFGTFMIGSFLGILLYGVSTHQAYRYIRSFPTDAAYIRLLVILVMILETLYVIFNIHTCFHFLIWNYAHPEGLKHSTWSLDTLPMLTGLVVVVAQIFFVRRVSLIGPRHRILARIVGGALVGELGFSIAASVLSFIGRPALVSVLSAAALLIASIADTILMLALVHAIRTSRSRESQQAAESPLDVAQVYIINSGIITGIFHYLAFITAITLPSGSLLWVAFVTLAELTSPTSRIYGTHRRKRDRELSPQAVTHPNSPIRGRAQHVMYDMQSIRLRGVRRAGTLEPLLS</sequence>
<feature type="transmembrane region" description="Helical" evidence="2">
    <location>
        <begin position="131"/>
        <end position="156"/>
    </location>
</feature>